<keyword evidence="7 15" id="KW-0547">Nucleotide-binding</keyword>
<keyword evidence="23" id="KW-1185">Reference proteome</keyword>
<evidence type="ECO:0000313" key="23">
    <source>
        <dbReference type="Proteomes" id="UP001162131"/>
    </source>
</evidence>
<feature type="binding site" evidence="15 17">
    <location>
        <position position="58"/>
    </location>
    <ligand>
        <name>ATP</name>
        <dbReference type="ChEBI" id="CHEBI:30616"/>
    </ligand>
</feature>
<accession>A0AAU9J3A9</accession>
<dbReference type="Gene3D" id="1.10.510.10">
    <property type="entry name" value="Transferase(Phosphotransferase) domain 1"/>
    <property type="match status" value="1"/>
</dbReference>
<evidence type="ECO:0000256" key="12">
    <source>
        <dbReference type="ARBA" id="ARBA00047899"/>
    </source>
</evidence>
<feature type="binding site" evidence="15">
    <location>
        <position position="170"/>
    </location>
    <ligand>
        <name>ATP</name>
        <dbReference type="ChEBI" id="CHEBI:30616"/>
    </ligand>
</feature>
<name>A0AAU9J3A9_9CILI</name>
<dbReference type="Proteomes" id="UP001162131">
    <property type="component" value="Unassembled WGS sequence"/>
</dbReference>
<evidence type="ECO:0000256" key="8">
    <source>
        <dbReference type="ARBA" id="ARBA00022777"/>
    </source>
</evidence>
<evidence type="ECO:0000256" key="3">
    <source>
        <dbReference type="ARBA" id="ARBA00022527"/>
    </source>
</evidence>
<evidence type="ECO:0000256" key="9">
    <source>
        <dbReference type="ARBA" id="ARBA00022837"/>
    </source>
</evidence>
<feature type="compositionally biased region" description="Basic and acidic residues" evidence="20">
    <location>
        <begin position="324"/>
        <end position="335"/>
    </location>
</feature>
<evidence type="ECO:0000256" key="10">
    <source>
        <dbReference type="ARBA" id="ARBA00022840"/>
    </source>
</evidence>
<keyword evidence="5" id="KW-0479">Metal-binding</keyword>
<dbReference type="SUPFAM" id="SSF56112">
    <property type="entry name" value="Protein kinase-like (PK-like)"/>
    <property type="match status" value="1"/>
</dbReference>
<feature type="region of interest" description="Disordered" evidence="20">
    <location>
        <begin position="324"/>
        <end position="362"/>
    </location>
</feature>
<comment type="caution">
    <text evidence="22">The sequence shown here is derived from an EMBL/GenBank/DDBJ whole genome shotgun (WGS) entry which is preliminary data.</text>
</comment>
<keyword evidence="3 18" id="KW-0723">Serine/threonine-protein kinase</keyword>
<dbReference type="GO" id="GO:0004674">
    <property type="term" value="F:protein serine/threonine kinase activity"/>
    <property type="evidence" value="ECO:0007669"/>
    <property type="project" value="UniProtKB-KW"/>
</dbReference>
<evidence type="ECO:0000256" key="15">
    <source>
        <dbReference type="PIRSR" id="PIRSR630616-2"/>
    </source>
</evidence>
<evidence type="ECO:0000256" key="5">
    <source>
        <dbReference type="ARBA" id="ARBA00022723"/>
    </source>
</evidence>
<dbReference type="InterPro" id="IPR030616">
    <property type="entry name" value="Aur-like"/>
</dbReference>
<comment type="similarity">
    <text evidence="11">Belongs to the protein kinase superfamily. Ser/Thr protein kinase family. CDPK subfamily.</text>
</comment>
<feature type="coiled-coil region" evidence="19">
    <location>
        <begin position="400"/>
        <end position="441"/>
    </location>
</feature>
<dbReference type="InterPro" id="IPR000719">
    <property type="entry name" value="Prot_kinase_dom"/>
</dbReference>
<evidence type="ECO:0000256" key="17">
    <source>
        <dbReference type="PROSITE-ProRule" id="PRU10141"/>
    </source>
</evidence>
<keyword evidence="9" id="KW-0106">Calcium</keyword>
<dbReference type="PROSITE" id="PS50011">
    <property type="entry name" value="PROTEIN_KINASE_DOM"/>
    <property type="match status" value="1"/>
</dbReference>
<keyword evidence="8 18" id="KW-0418">Kinase</keyword>
<comment type="similarity">
    <text evidence="18">Belongs to the protein kinase superfamily. Ser/Thr protein kinase family. Aurora subfamily.</text>
</comment>
<comment type="subunit">
    <text evidence="2">Monomer.</text>
</comment>
<dbReference type="AlphaFoldDB" id="A0AAU9J3A9"/>
<keyword evidence="6" id="KW-0677">Repeat</keyword>
<evidence type="ECO:0000256" key="19">
    <source>
        <dbReference type="SAM" id="Coils"/>
    </source>
</evidence>
<feature type="coiled-coil region" evidence="19">
    <location>
        <begin position="597"/>
        <end position="665"/>
    </location>
</feature>
<evidence type="ECO:0000256" key="6">
    <source>
        <dbReference type="ARBA" id="ARBA00022737"/>
    </source>
</evidence>
<protein>
    <recommendedName>
        <fullName evidence="18">Aurora kinase</fullName>
        <ecNumber evidence="18">2.7.11.1</ecNumber>
    </recommendedName>
</protein>
<evidence type="ECO:0000256" key="14">
    <source>
        <dbReference type="PIRSR" id="PIRSR630616-1"/>
    </source>
</evidence>
<dbReference type="GO" id="GO:0046872">
    <property type="term" value="F:metal ion binding"/>
    <property type="evidence" value="ECO:0007669"/>
    <property type="project" value="UniProtKB-KW"/>
</dbReference>
<sequence length="740" mass="87115">MASQQFTKYLFDSPSVLSGEEPELKRSDFTFEKKLGEGAFGQVWIVCHKVSKAIYALKQVPKEKVLKMLSQFKREVYIMYNLNHPHIIKLYNHFEDEKYFYLIMECSDGGNLFHRLQKQRQFIEVEAAQYFREIVLAVEYLHSHVPAIIHRDIKPENILLDSQNRVKLTDFGWSNYYSKEELEPRKTVCGTLEYLPPEMIEEKDHNTSVDIWCLGVLLYEMLVGFTPFKSQSKRNLLVNIARNKPKFPLSFPPLARDLICRMLSKNPNDRPSITEVKEDRWLKELPALKETTSQMLSPIPLPQYHESIPVEFKCYKVISEVVKEEPTSKKEEKNPKNNRSPSGSESDDLDLSYSSDGSEKNSDVLSNEFLDDIVCKESIKQMKDIIEERKTVIRVQKSTIGDIDKNLKEANEEHEKLEGRVKEKNDELLALQSKERQLINQIADIDVQMQTCQHNVEDSELIEKIHTYQKLLIEKSSETSIYLKKREGIKEKLRDVERLLNEKEIEFSRANTQLLEAKKDLKGSNRNMQMQFTDLTLNADILKSRIDNFDHFCKALDPDEFAVARDIQNFIRDKKNEIPELKEREILSKIQAREEIITKIEQEIIEQKIEHEDKKSELFQQYRKKKEDTINNCKLLNEKMSIEIQDQVNLERENLTKKLKMAREEEHMYPTSQEDIENMKKKLQYLKNIKTQTVSKISRMRESRFEAKEKIRNINKSIEDSLDELNTLKISYMMKIEGFE</sequence>
<reference evidence="22" key="1">
    <citation type="submission" date="2021-09" db="EMBL/GenBank/DDBJ databases">
        <authorList>
            <consortium name="AG Swart"/>
            <person name="Singh M."/>
            <person name="Singh A."/>
            <person name="Seah K."/>
            <person name="Emmerich C."/>
        </authorList>
    </citation>
    <scope>NUCLEOTIDE SEQUENCE</scope>
    <source>
        <strain evidence="22">ATCC30299</strain>
    </source>
</reference>
<gene>
    <name evidence="22" type="ORF">BSTOLATCC_MIC24288</name>
</gene>
<dbReference type="Pfam" id="PF00069">
    <property type="entry name" value="Pkinase"/>
    <property type="match status" value="1"/>
</dbReference>
<evidence type="ECO:0000256" key="18">
    <source>
        <dbReference type="RuleBase" id="RU367134"/>
    </source>
</evidence>
<evidence type="ECO:0000256" key="1">
    <source>
        <dbReference type="ARBA" id="ARBA00001946"/>
    </source>
</evidence>
<dbReference type="SMART" id="SM00220">
    <property type="entry name" value="S_TKc"/>
    <property type="match status" value="1"/>
</dbReference>
<organism evidence="22 23">
    <name type="scientific">Blepharisma stoltei</name>
    <dbReference type="NCBI Taxonomy" id="1481888"/>
    <lineage>
        <taxon>Eukaryota</taxon>
        <taxon>Sar</taxon>
        <taxon>Alveolata</taxon>
        <taxon>Ciliophora</taxon>
        <taxon>Postciliodesmatophora</taxon>
        <taxon>Heterotrichea</taxon>
        <taxon>Heterotrichida</taxon>
        <taxon>Blepharismidae</taxon>
        <taxon>Blepharisma</taxon>
    </lineage>
</organism>
<feature type="coiled-coil region" evidence="19">
    <location>
        <begin position="486"/>
        <end position="520"/>
    </location>
</feature>
<comment type="catalytic activity">
    <reaction evidence="12 18">
        <text>L-threonyl-[protein] + ATP = O-phospho-L-threonyl-[protein] + ADP + H(+)</text>
        <dbReference type="Rhea" id="RHEA:46608"/>
        <dbReference type="Rhea" id="RHEA-COMP:11060"/>
        <dbReference type="Rhea" id="RHEA-COMP:11605"/>
        <dbReference type="ChEBI" id="CHEBI:15378"/>
        <dbReference type="ChEBI" id="CHEBI:30013"/>
        <dbReference type="ChEBI" id="CHEBI:30616"/>
        <dbReference type="ChEBI" id="CHEBI:61977"/>
        <dbReference type="ChEBI" id="CHEBI:456216"/>
        <dbReference type="EC" id="2.7.11.1"/>
    </reaction>
</comment>
<dbReference type="GO" id="GO:0005524">
    <property type="term" value="F:ATP binding"/>
    <property type="evidence" value="ECO:0007669"/>
    <property type="project" value="UniProtKB-UniRule"/>
</dbReference>
<evidence type="ECO:0000256" key="4">
    <source>
        <dbReference type="ARBA" id="ARBA00022679"/>
    </source>
</evidence>
<evidence type="ECO:0000256" key="13">
    <source>
        <dbReference type="ARBA" id="ARBA00048679"/>
    </source>
</evidence>
<keyword evidence="19" id="KW-0175">Coiled coil</keyword>
<feature type="binding site" evidence="15">
    <location>
        <begin position="156"/>
        <end position="157"/>
    </location>
    <ligand>
        <name>ATP</name>
        <dbReference type="ChEBI" id="CHEBI:30616"/>
    </ligand>
</feature>
<feature type="active site" description="Proton acceptor" evidence="14">
    <location>
        <position position="152"/>
    </location>
</feature>
<dbReference type="InterPro" id="IPR017441">
    <property type="entry name" value="Protein_kinase_ATP_BS"/>
</dbReference>
<keyword evidence="10 15" id="KW-0067">ATP-binding</keyword>
<evidence type="ECO:0000313" key="22">
    <source>
        <dbReference type="EMBL" id="CAG9319740.1"/>
    </source>
</evidence>
<keyword evidence="4 18" id="KW-0808">Transferase</keyword>
<dbReference type="FunFam" id="1.10.510.10:FF:000571">
    <property type="entry name" value="Maternal embryonic leucine zipper kinase"/>
    <property type="match status" value="1"/>
</dbReference>
<feature type="cross-link" description="Glycyl lysine isopeptide (Lys-Gly) (interchain with G-Cter in SUMO2)" evidence="16">
    <location>
        <position position="154"/>
    </location>
</feature>
<evidence type="ECO:0000256" key="20">
    <source>
        <dbReference type="SAM" id="MobiDB-lite"/>
    </source>
</evidence>
<dbReference type="InterPro" id="IPR008271">
    <property type="entry name" value="Ser/Thr_kinase_AS"/>
</dbReference>
<comment type="catalytic activity">
    <reaction evidence="13 18">
        <text>L-seryl-[protein] + ATP = O-phospho-L-seryl-[protein] + ADP + H(+)</text>
        <dbReference type="Rhea" id="RHEA:17989"/>
        <dbReference type="Rhea" id="RHEA-COMP:9863"/>
        <dbReference type="Rhea" id="RHEA-COMP:11604"/>
        <dbReference type="ChEBI" id="CHEBI:15378"/>
        <dbReference type="ChEBI" id="CHEBI:29999"/>
        <dbReference type="ChEBI" id="CHEBI:30616"/>
        <dbReference type="ChEBI" id="CHEBI:83421"/>
        <dbReference type="ChEBI" id="CHEBI:456216"/>
        <dbReference type="EC" id="2.7.11.1"/>
    </reaction>
</comment>
<evidence type="ECO:0000256" key="2">
    <source>
        <dbReference type="ARBA" id="ARBA00011245"/>
    </source>
</evidence>
<dbReference type="PANTHER" id="PTHR24350">
    <property type="entry name" value="SERINE/THREONINE-PROTEIN KINASE IAL-RELATED"/>
    <property type="match status" value="1"/>
</dbReference>
<evidence type="ECO:0000256" key="16">
    <source>
        <dbReference type="PIRSR" id="PIRSR630616-3"/>
    </source>
</evidence>
<dbReference type="PROSITE" id="PS00107">
    <property type="entry name" value="PROTEIN_KINASE_ATP"/>
    <property type="match status" value="1"/>
</dbReference>
<dbReference type="InterPro" id="IPR011009">
    <property type="entry name" value="Kinase-like_dom_sf"/>
</dbReference>
<dbReference type="PROSITE" id="PS00108">
    <property type="entry name" value="PROTEIN_KINASE_ST"/>
    <property type="match status" value="1"/>
</dbReference>
<comment type="cofactor">
    <cofactor evidence="1">
        <name>Mg(2+)</name>
        <dbReference type="ChEBI" id="CHEBI:18420"/>
    </cofactor>
</comment>
<dbReference type="EMBL" id="CAJZBQ010000023">
    <property type="protein sequence ID" value="CAG9319740.1"/>
    <property type="molecule type" value="Genomic_DNA"/>
</dbReference>
<dbReference type="EC" id="2.7.11.1" evidence="18"/>
<dbReference type="CDD" id="cd14007">
    <property type="entry name" value="STKc_Aurora"/>
    <property type="match status" value="1"/>
</dbReference>
<feature type="domain" description="Protein kinase" evidence="21">
    <location>
        <begin position="29"/>
        <end position="282"/>
    </location>
</feature>
<evidence type="ECO:0000256" key="11">
    <source>
        <dbReference type="ARBA" id="ARBA00024334"/>
    </source>
</evidence>
<proteinExistence type="inferred from homology"/>
<evidence type="ECO:0000259" key="21">
    <source>
        <dbReference type="PROSITE" id="PS50011"/>
    </source>
</evidence>
<dbReference type="FunFam" id="3.30.200.20:FF:000315">
    <property type="entry name" value="Calcium-dependent protein kinase 3"/>
    <property type="match status" value="1"/>
</dbReference>
<evidence type="ECO:0000256" key="7">
    <source>
        <dbReference type="ARBA" id="ARBA00022741"/>
    </source>
</evidence>